<gene>
    <name evidence="2" type="ORF">HOO65_040467</name>
</gene>
<dbReference type="InterPro" id="IPR001853">
    <property type="entry name" value="DSBA-like_thioredoxin_dom"/>
</dbReference>
<dbReference type="PANTHER" id="PTHR42943">
    <property type="entry name" value="GLUTATHIONE S-TRANSFERASE KAPPA"/>
    <property type="match status" value="1"/>
</dbReference>
<protein>
    <submittedName>
        <fullName evidence="2">Glutathione S-transferase kappa 1</fullName>
    </submittedName>
</protein>
<evidence type="ECO:0000259" key="1">
    <source>
        <dbReference type="Pfam" id="PF01323"/>
    </source>
</evidence>
<name>A0ABR4MIM2_9PEZI</name>
<dbReference type="EMBL" id="JABSNW010000004">
    <property type="protein sequence ID" value="KAL2888130.1"/>
    <property type="molecule type" value="Genomic_DNA"/>
</dbReference>
<evidence type="ECO:0000313" key="2">
    <source>
        <dbReference type="EMBL" id="KAL2888130.1"/>
    </source>
</evidence>
<sequence length="230" mass="25889">MSQMVTKKLTVNIDIVSIYSYYLFAELRPLLPTLQACQVHVDFVPVFLGGIFKATKNNAPWINEAKGNYLKDDFRRSAERLGLSVNFPENFLTRANDLVPLQSLHVVKANYSPQVYHAAIGALFTAFWTPPNADINEVDVLKTALLTVEGLDEEKVQYILDAAVMPEFKQVMRQATEAAVKQGAFGVPWVVAQREDKKPECFFGSDRLSHIYRYLGLPFTDITLEAATKL</sequence>
<dbReference type="Proteomes" id="UP001610728">
    <property type="component" value="Unassembled WGS sequence"/>
</dbReference>
<dbReference type="PANTHER" id="PTHR42943:SF2">
    <property type="entry name" value="GLUTATHIONE S-TRANSFERASE KAPPA 1"/>
    <property type="match status" value="1"/>
</dbReference>
<proteinExistence type="predicted"/>
<accession>A0ABR4MIM2</accession>
<feature type="domain" description="DSBA-like thioredoxin" evidence="1">
    <location>
        <begin position="13"/>
        <end position="213"/>
    </location>
</feature>
<organism evidence="2 3">
    <name type="scientific">Ceratocystis lukuohia</name>
    <dbReference type="NCBI Taxonomy" id="2019550"/>
    <lineage>
        <taxon>Eukaryota</taxon>
        <taxon>Fungi</taxon>
        <taxon>Dikarya</taxon>
        <taxon>Ascomycota</taxon>
        <taxon>Pezizomycotina</taxon>
        <taxon>Sordariomycetes</taxon>
        <taxon>Hypocreomycetidae</taxon>
        <taxon>Microascales</taxon>
        <taxon>Ceratocystidaceae</taxon>
        <taxon>Ceratocystis</taxon>
    </lineage>
</organism>
<dbReference type="RefSeq" id="XP_070859310.1">
    <property type="nucleotide sequence ID" value="XM_071002989.1"/>
</dbReference>
<comment type="caution">
    <text evidence="2">The sequence shown here is derived from an EMBL/GenBank/DDBJ whole genome shotgun (WGS) entry which is preliminary data.</text>
</comment>
<dbReference type="Pfam" id="PF01323">
    <property type="entry name" value="DSBA"/>
    <property type="match status" value="1"/>
</dbReference>
<dbReference type="InterPro" id="IPR036249">
    <property type="entry name" value="Thioredoxin-like_sf"/>
</dbReference>
<dbReference type="Gene3D" id="3.40.30.10">
    <property type="entry name" value="Glutaredoxin"/>
    <property type="match status" value="1"/>
</dbReference>
<keyword evidence="3" id="KW-1185">Reference proteome</keyword>
<dbReference type="SUPFAM" id="SSF52833">
    <property type="entry name" value="Thioredoxin-like"/>
    <property type="match status" value="1"/>
</dbReference>
<dbReference type="InterPro" id="IPR051924">
    <property type="entry name" value="GST_Kappa/NadH"/>
</dbReference>
<reference evidence="2 3" key="1">
    <citation type="submission" date="2020-05" db="EMBL/GenBank/DDBJ databases">
        <title>Ceratocystis lukuohia genome.</title>
        <authorList>
            <person name="Harrington T.C."/>
            <person name="Kim K."/>
            <person name="Mayers C.G."/>
        </authorList>
    </citation>
    <scope>NUCLEOTIDE SEQUENCE [LARGE SCALE GENOMIC DNA]</scope>
    <source>
        <strain evidence="2 3">C4212</strain>
    </source>
</reference>
<evidence type="ECO:0000313" key="3">
    <source>
        <dbReference type="Proteomes" id="UP001610728"/>
    </source>
</evidence>
<dbReference type="GeneID" id="98118243"/>